<evidence type="ECO:0000256" key="6">
    <source>
        <dbReference type="ARBA" id="ARBA00022729"/>
    </source>
</evidence>
<dbReference type="InterPro" id="IPR039426">
    <property type="entry name" value="TonB-dep_rcpt-like"/>
</dbReference>
<evidence type="ECO:0000313" key="16">
    <source>
        <dbReference type="Proteomes" id="UP000183018"/>
    </source>
</evidence>
<dbReference type="SUPFAM" id="SSF56935">
    <property type="entry name" value="Porins"/>
    <property type="match status" value="1"/>
</dbReference>
<keyword evidence="6" id="KW-0732">Signal</keyword>
<evidence type="ECO:0000256" key="11">
    <source>
        <dbReference type="ARBA" id="ARBA00023237"/>
    </source>
</evidence>
<keyword evidence="7" id="KW-0408">Iron</keyword>
<accession>A0A1I3GFM3</accession>
<dbReference type="EMBL" id="FORC01000001">
    <property type="protein sequence ID" value="SFI22290.1"/>
    <property type="molecule type" value="Genomic_DNA"/>
</dbReference>
<comment type="subcellular location">
    <subcellularLocation>
        <location evidence="1 12">Cell outer membrane</location>
        <topology evidence="1 12">Multi-pass membrane protein</topology>
    </subcellularLocation>
</comment>
<evidence type="ECO:0000256" key="7">
    <source>
        <dbReference type="ARBA" id="ARBA00023004"/>
    </source>
</evidence>
<dbReference type="GO" id="GO:0009279">
    <property type="term" value="C:cell outer membrane"/>
    <property type="evidence" value="ECO:0007669"/>
    <property type="project" value="UniProtKB-SubCell"/>
</dbReference>
<evidence type="ECO:0000256" key="13">
    <source>
        <dbReference type="SAM" id="MobiDB-lite"/>
    </source>
</evidence>
<evidence type="ECO:0000256" key="5">
    <source>
        <dbReference type="ARBA" id="ARBA00022692"/>
    </source>
</evidence>
<gene>
    <name evidence="15" type="ORF">SAMN05216602_0057</name>
</gene>
<keyword evidence="9" id="KW-0798">TonB box</keyword>
<evidence type="ECO:0000259" key="14">
    <source>
        <dbReference type="Pfam" id="PF00593"/>
    </source>
</evidence>
<evidence type="ECO:0000256" key="10">
    <source>
        <dbReference type="ARBA" id="ARBA00023136"/>
    </source>
</evidence>
<keyword evidence="8" id="KW-0406">Ion transport</keyword>
<keyword evidence="5 12" id="KW-0812">Transmembrane</keyword>
<keyword evidence="2 12" id="KW-0813">Transport</keyword>
<protein>
    <submittedName>
        <fullName evidence="15">Iron complex outermembrane recepter protein</fullName>
    </submittedName>
</protein>
<sequence>MLQKGVYFQDQIKFGDKWTLLLGGRHDWADQQQTAHRNGAKASQDDEATTYRAGLVYQADNGLAPYISYSESFFPVSVAQVTGQTFTPTEGKQYEAGVRYQPKDSNMLLSAAVYELTQTNVLKQDPGTEEFRQTGEVRSRGLELEAKADVTPTLSVIATYAYTDARTTKSSIADEVGQRTDPPGRPVDQLRLRRLGDSATDLRRRRSLHGHHAGLGYGFGHASLYPVRRHGTLPDRRKLGRDRQRQQPDRQALRAVQFSTCHYGDERTLLTSVNFTW</sequence>
<dbReference type="InterPro" id="IPR000531">
    <property type="entry name" value="Beta-barrel_TonB"/>
</dbReference>
<dbReference type="Proteomes" id="UP000183018">
    <property type="component" value="Unassembled WGS sequence"/>
</dbReference>
<evidence type="ECO:0000256" key="1">
    <source>
        <dbReference type="ARBA" id="ARBA00004571"/>
    </source>
</evidence>
<dbReference type="RefSeq" id="WP_249042782.1">
    <property type="nucleotide sequence ID" value="NZ_FORC01000001.1"/>
</dbReference>
<dbReference type="PANTHER" id="PTHR32552:SF68">
    <property type="entry name" value="FERRICHROME OUTER MEMBRANE TRANSPORTER_PHAGE RECEPTOR"/>
    <property type="match status" value="1"/>
</dbReference>
<dbReference type="InterPro" id="IPR036942">
    <property type="entry name" value="Beta-barrel_TonB_sf"/>
</dbReference>
<dbReference type="STRING" id="289370.SAMN05216602_0057"/>
<keyword evidence="10 12" id="KW-0472">Membrane</keyword>
<evidence type="ECO:0000256" key="8">
    <source>
        <dbReference type="ARBA" id="ARBA00023065"/>
    </source>
</evidence>
<evidence type="ECO:0000256" key="9">
    <source>
        <dbReference type="ARBA" id="ARBA00023077"/>
    </source>
</evidence>
<organism evidence="15 16">
    <name type="scientific">Phytopseudomonas argentinensis</name>
    <dbReference type="NCBI Taxonomy" id="289370"/>
    <lineage>
        <taxon>Bacteria</taxon>
        <taxon>Pseudomonadati</taxon>
        <taxon>Pseudomonadota</taxon>
        <taxon>Gammaproteobacteria</taxon>
        <taxon>Pseudomonadales</taxon>
        <taxon>Pseudomonadaceae</taxon>
        <taxon>Phytopseudomonas</taxon>
    </lineage>
</organism>
<comment type="similarity">
    <text evidence="12">Belongs to the TonB-dependent receptor family.</text>
</comment>
<evidence type="ECO:0000256" key="3">
    <source>
        <dbReference type="ARBA" id="ARBA00022452"/>
    </source>
</evidence>
<keyword evidence="3 12" id="KW-1134">Transmembrane beta strand</keyword>
<dbReference type="PANTHER" id="PTHR32552">
    <property type="entry name" value="FERRICHROME IRON RECEPTOR-RELATED"/>
    <property type="match status" value="1"/>
</dbReference>
<proteinExistence type="inferred from homology"/>
<evidence type="ECO:0000313" key="15">
    <source>
        <dbReference type="EMBL" id="SFI22290.1"/>
    </source>
</evidence>
<dbReference type="Pfam" id="PF00593">
    <property type="entry name" value="TonB_dep_Rec_b-barrel"/>
    <property type="match status" value="1"/>
</dbReference>
<evidence type="ECO:0000256" key="4">
    <source>
        <dbReference type="ARBA" id="ARBA00022496"/>
    </source>
</evidence>
<evidence type="ECO:0000256" key="2">
    <source>
        <dbReference type="ARBA" id="ARBA00022448"/>
    </source>
</evidence>
<dbReference type="Gene3D" id="2.40.170.20">
    <property type="entry name" value="TonB-dependent receptor, beta-barrel domain"/>
    <property type="match status" value="1"/>
</dbReference>
<keyword evidence="11 12" id="KW-0998">Cell outer membrane</keyword>
<keyword evidence="16" id="KW-1185">Reference proteome</keyword>
<name>A0A1I3GFM3_9GAMM</name>
<feature type="region of interest" description="Disordered" evidence="13">
    <location>
        <begin position="232"/>
        <end position="251"/>
    </location>
</feature>
<dbReference type="GO" id="GO:0015344">
    <property type="term" value="F:siderophore uptake transmembrane transporter activity"/>
    <property type="evidence" value="ECO:0007669"/>
    <property type="project" value="TreeGrafter"/>
</dbReference>
<feature type="domain" description="TonB-dependent receptor-like beta-barrel" evidence="14">
    <location>
        <begin position="4"/>
        <end position="188"/>
    </location>
</feature>
<reference evidence="16" key="1">
    <citation type="submission" date="2016-10" db="EMBL/GenBank/DDBJ databases">
        <authorList>
            <person name="Varghese N."/>
            <person name="Submissions S."/>
        </authorList>
    </citation>
    <scope>NUCLEOTIDE SEQUENCE [LARGE SCALE GENOMIC DNA]</scope>
    <source>
        <strain evidence="16">LMG 22563</strain>
    </source>
</reference>
<evidence type="ECO:0000256" key="12">
    <source>
        <dbReference type="PROSITE-ProRule" id="PRU01360"/>
    </source>
</evidence>
<dbReference type="PROSITE" id="PS52016">
    <property type="entry name" value="TONB_DEPENDENT_REC_3"/>
    <property type="match status" value="1"/>
</dbReference>
<keyword evidence="4" id="KW-0410">Iron transport</keyword>
<dbReference type="AlphaFoldDB" id="A0A1I3GFM3"/>